<dbReference type="AlphaFoldDB" id="R2Y9B3"/>
<dbReference type="HOGENOM" id="CLU_2507537_0_0_9"/>
<evidence type="ECO:0000256" key="1">
    <source>
        <dbReference type="SAM" id="Phobius"/>
    </source>
</evidence>
<keyword evidence="5" id="KW-1185">Reference proteome</keyword>
<reference evidence="2 4" key="1">
    <citation type="submission" date="2013-02" db="EMBL/GenBank/DDBJ databases">
        <title>The Genome Sequence of Enterococcus gilvus ATCC BAA-350.</title>
        <authorList>
            <consortium name="The Broad Institute Genome Sequencing Platform"/>
            <consortium name="The Broad Institute Genome Sequencing Center for Infectious Disease"/>
            <person name="Earl A.M."/>
            <person name="Gilmore M.S."/>
            <person name="Lebreton F."/>
            <person name="Walker B."/>
            <person name="Young S.K."/>
            <person name="Zeng Q."/>
            <person name="Gargeya S."/>
            <person name="Fitzgerald M."/>
            <person name="Haas B."/>
            <person name="Abouelleil A."/>
            <person name="Alvarado L."/>
            <person name="Arachchi H.M."/>
            <person name="Berlin A.M."/>
            <person name="Chapman S.B."/>
            <person name="Dewar J."/>
            <person name="Goldberg J."/>
            <person name="Griggs A."/>
            <person name="Gujja S."/>
            <person name="Hansen M."/>
            <person name="Howarth C."/>
            <person name="Imamovic A."/>
            <person name="Larimer J."/>
            <person name="McCowan C."/>
            <person name="Murphy C."/>
            <person name="Neiman D."/>
            <person name="Pearson M."/>
            <person name="Priest M."/>
            <person name="Roberts A."/>
            <person name="Saif S."/>
            <person name="Shea T."/>
            <person name="Sisk P."/>
            <person name="Sykes S."/>
            <person name="Wortman J."/>
            <person name="Nusbaum C."/>
            <person name="Birren B."/>
        </authorList>
    </citation>
    <scope>NUCLEOTIDE SEQUENCE [LARGE SCALE GENOMIC DNA]</scope>
    <source>
        <strain evidence="2 4">ATCC BAA-350</strain>
    </source>
</reference>
<feature type="transmembrane region" description="Helical" evidence="1">
    <location>
        <begin position="33"/>
        <end position="53"/>
    </location>
</feature>
<dbReference type="Proteomes" id="UP000013750">
    <property type="component" value="Unassembled WGS sequence"/>
</dbReference>
<reference evidence="3 5" key="2">
    <citation type="submission" date="2013-03" db="EMBL/GenBank/DDBJ databases">
        <title>The Genome Sequence of Enterococcus gilvus ATCC BAA-350 (PacBio/Illumina hybrid assembly).</title>
        <authorList>
            <consortium name="The Broad Institute Genomics Platform"/>
            <consortium name="The Broad Institute Genome Sequencing Center for Infectious Disease"/>
            <person name="Earl A."/>
            <person name="Russ C."/>
            <person name="Gilmore M."/>
            <person name="Surin D."/>
            <person name="Walker B."/>
            <person name="Young S."/>
            <person name="Zeng Q."/>
            <person name="Gargeya S."/>
            <person name="Fitzgerald M."/>
            <person name="Haas B."/>
            <person name="Abouelleil A."/>
            <person name="Allen A.W."/>
            <person name="Alvarado L."/>
            <person name="Arachchi H.M."/>
            <person name="Berlin A.M."/>
            <person name="Chapman S.B."/>
            <person name="Gainer-Dewar J."/>
            <person name="Goldberg J."/>
            <person name="Griggs A."/>
            <person name="Gujja S."/>
            <person name="Hansen M."/>
            <person name="Howarth C."/>
            <person name="Imamovic A."/>
            <person name="Ireland A."/>
            <person name="Larimer J."/>
            <person name="McCowan C."/>
            <person name="Murphy C."/>
            <person name="Pearson M."/>
            <person name="Poon T.W."/>
            <person name="Priest M."/>
            <person name="Roberts A."/>
            <person name="Saif S."/>
            <person name="Shea T."/>
            <person name="Sisk P."/>
            <person name="Sykes S."/>
            <person name="Wortman J."/>
            <person name="Nusbaum C."/>
            <person name="Birren B."/>
        </authorList>
    </citation>
    <scope>NUCLEOTIDE SEQUENCE [LARGE SCALE GENOMIC DNA]</scope>
    <source>
        <strain evidence="3 5">ATCC BAA-350</strain>
    </source>
</reference>
<protein>
    <submittedName>
        <fullName evidence="2">Uncharacterized protein</fullName>
    </submittedName>
</protein>
<dbReference type="Proteomes" id="UP000014160">
    <property type="component" value="Unassembled WGS sequence"/>
</dbReference>
<feature type="transmembrane region" description="Helical" evidence="1">
    <location>
        <begin position="6"/>
        <end position="26"/>
    </location>
</feature>
<sequence>MLTRDVVAFLLCLLGAVLGPYTLALVKKNPSLLQMLATFVFSGGSLVFYYYSFDNVETPLLPILYYGVVVGAALFFSYKKNRSNP</sequence>
<gene>
    <name evidence="3" type="ORF">I592_03329</name>
    <name evidence="2" type="ORF">UKC_00118</name>
</gene>
<dbReference type="RefSeq" id="WP_010778569.1">
    <property type="nucleotide sequence ID" value="NZ_ASWH01000002.1"/>
</dbReference>
<dbReference type="eggNOG" id="ENOG5032G28">
    <property type="taxonomic scope" value="Bacteria"/>
</dbReference>
<keyword evidence="1" id="KW-1133">Transmembrane helix</keyword>
<feature type="transmembrane region" description="Helical" evidence="1">
    <location>
        <begin position="59"/>
        <end position="78"/>
    </location>
</feature>
<evidence type="ECO:0000313" key="4">
    <source>
        <dbReference type="Proteomes" id="UP000013750"/>
    </source>
</evidence>
<accession>R2Y9B3</accession>
<keyword evidence="1" id="KW-0812">Transmembrane</keyword>
<proteinExistence type="predicted"/>
<dbReference type="OrthoDB" id="2193265at2"/>
<dbReference type="PATRIC" id="fig|1158614.3.peg.104"/>
<keyword evidence="1" id="KW-0472">Membrane</keyword>
<dbReference type="EMBL" id="AJDQ01000002">
    <property type="protein sequence ID" value="EOI58932.1"/>
    <property type="molecule type" value="Genomic_DNA"/>
</dbReference>
<evidence type="ECO:0000313" key="3">
    <source>
        <dbReference type="EMBL" id="EOW79191.1"/>
    </source>
</evidence>
<evidence type="ECO:0000313" key="2">
    <source>
        <dbReference type="EMBL" id="EOI58932.1"/>
    </source>
</evidence>
<comment type="caution">
    <text evidence="2">The sequence shown here is derived from an EMBL/GenBank/DDBJ whole genome shotgun (WGS) entry which is preliminary data.</text>
</comment>
<dbReference type="EMBL" id="ASWH01000002">
    <property type="protein sequence ID" value="EOW79191.1"/>
    <property type="molecule type" value="Genomic_DNA"/>
</dbReference>
<name>R2Y9B3_9ENTE</name>
<organism evidence="2 4">
    <name type="scientific">Enterococcus gilvus ATCC BAA-350</name>
    <dbReference type="NCBI Taxonomy" id="1158614"/>
    <lineage>
        <taxon>Bacteria</taxon>
        <taxon>Bacillati</taxon>
        <taxon>Bacillota</taxon>
        <taxon>Bacilli</taxon>
        <taxon>Lactobacillales</taxon>
        <taxon>Enterococcaceae</taxon>
        <taxon>Enterococcus</taxon>
    </lineage>
</organism>
<evidence type="ECO:0000313" key="5">
    <source>
        <dbReference type="Proteomes" id="UP000014160"/>
    </source>
</evidence>